<dbReference type="SMART" id="SM00355">
    <property type="entry name" value="ZnF_C2H2"/>
    <property type="match status" value="2"/>
</dbReference>
<keyword evidence="1" id="KW-0862">Zinc</keyword>
<evidence type="ECO:0000259" key="3">
    <source>
        <dbReference type="PROSITE" id="PS50157"/>
    </source>
</evidence>
<accession>A0ABR4D167</accession>
<comment type="caution">
    <text evidence="4">The sequence shown here is derived from an EMBL/GenBank/DDBJ whole genome shotgun (WGS) entry which is preliminary data.</text>
</comment>
<feature type="compositionally biased region" description="Basic and acidic residues" evidence="2">
    <location>
        <begin position="254"/>
        <end position="267"/>
    </location>
</feature>
<dbReference type="InterPro" id="IPR036236">
    <property type="entry name" value="Znf_C2H2_sf"/>
</dbReference>
<evidence type="ECO:0000256" key="1">
    <source>
        <dbReference type="PROSITE-ProRule" id="PRU00042"/>
    </source>
</evidence>
<proteinExistence type="predicted"/>
<keyword evidence="1" id="KW-0479">Metal-binding</keyword>
<dbReference type="InterPro" id="IPR013087">
    <property type="entry name" value="Znf_C2H2_type"/>
</dbReference>
<dbReference type="SUPFAM" id="SSF57667">
    <property type="entry name" value="beta-beta-alpha zinc fingers"/>
    <property type="match status" value="1"/>
</dbReference>
<dbReference type="EMBL" id="JAZHXI010000001">
    <property type="protein sequence ID" value="KAL2075883.1"/>
    <property type="molecule type" value="Genomic_DNA"/>
</dbReference>
<protein>
    <recommendedName>
        <fullName evidence="3">C2H2-type domain-containing protein</fullName>
    </recommendedName>
</protein>
<dbReference type="PROSITE" id="PS50157">
    <property type="entry name" value="ZINC_FINGER_C2H2_2"/>
    <property type="match status" value="1"/>
</dbReference>
<dbReference type="Gene3D" id="3.30.160.60">
    <property type="entry name" value="Classic Zinc Finger"/>
    <property type="match status" value="1"/>
</dbReference>
<gene>
    <name evidence="4" type="ORF">VTL71DRAFT_826</name>
</gene>
<dbReference type="PROSITE" id="PS00028">
    <property type="entry name" value="ZINC_FINGER_C2H2_1"/>
    <property type="match status" value="1"/>
</dbReference>
<feature type="compositionally biased region" description="Low complexity" evidence="2">
    <location>
        <begin position="17"/>
        <end position="33"/>
    </location>
</feature>
<dbReference type="Proteomes" id="UP001595075">
    <property type="component" value="Unassembled WGS sequence"/>
</dbReference>
<sequence>MFVNEHIQYSNRMGGESFSSSHSANSSFSDGSSDVWDTSTVYTPMSTPRGGSPNEAKYQNSVFSIPTPTSSPDRNGAVNGFSAMNTFTQSMMATYHQPGFPEVPISNLTPNHAQPYFNTYAPYLNNSMVQSFVSNHGLPMNTPGLTNHDMFSPVSEISSSSEALENCVVPSQTTFDAFNLQSPMNPVKSLQFSIDYNFQNSDYDTCMLMNDSSPGRLGYVAPDYQPYRSEHSTPPRGPSHRQSFVQPQEYESPIEIRYEPEVDAKQDKKPRKSARRSQVYDRLSTSIGVNPKATFSCVWPGCKAKFARSEHQKRHHFTHVGEKEPCDFCGRLFATNRGDNLLTHVNLHAYPTKSSRTKHHPGAPAWIALRISKNRKRATSKVKDQGSKAPRITKVRS</sequence>
<reference evidence="4 5" key="1">
    <citation type="journal article" date="2024" name="Commun. Biol.">
        <title>Comparative genomic analysis of thermophilic fungi reveals convergent evolutionary adaptations and gene losses.</title>
        <authorList>
            <person name="Steindorff A.S."/>
            <person name="Aguilar-Pontes M.V."/>
            <person name="Robinson A.J."/>
            <person name="Andreopoulos B."/>
            <person name="LaButti K."/>
            <person name="Kuo A."/>
            <person name="Mondo S."/>
            <person name="Riley R."/>
            <person name="Otillar R."/>
            <person name="Haridas S."/>
            <person name="Lipzen A."/>
            <person name="Grimwood J."/>
            <person name="Schmutz J."/>
            <person name="Clum A."/>
            <person name="Reid I.D."/>
            <person name="Moisan M.C."/>
            <person name="Butler G."/>
            <person name="Nguyen T.T.M."/>
            <person name="Dewar K."/>
            <person name="Conant G."/>
            <person name="Drula E."/>
            <person name="Henrissat B."/>
            <person name="Hansel C."/>
            <person name="Singer S."/>
            <person name="Hutchinson M.I."/>
            <person name="de Vries R.P."/>
            <person name="Natvig D.O."/>
            <person name="Powell A.J."/>
            <person name="Tsang A."/>
            <person name="Grigoriev I.V."/>
        </authorList>
    </citation>
    <scope>NUCLEOTIDE SEQUENCE [LARGE SCALE GENOMIC DNA]</scope>
    <source>
        <strain evidence="4 5">CBS 494.80</strain>
    </source>
</reference>
<feature type="region of interest" description="Disordered" evidence="2">
    <location>
        <begin position="12"/>
        <end position="33"/>
    </location>
</feature>
<feature type="domain" description="C2H2-type" evidence="3">
    <location>
        <begin position="295"/>
        <end position="324"/>
    </location>
</feature>
<evidence type="ECO:0000256" key="2">
    <source>
        <dbReference type="SAM" id="MobiDB-lite"/>
    </source>
</evidence>
<keyword evidence="5" id="KW-1185">Reference proteome</keyword>
<feature type="region of interest" description="Disordered" evidence="2">
    <location>
        <begin position="40"/>
        <end position="59"/>
    </location>
</feature>
<feature type="region of interest" description="Disordered" evidence="2">
    <location>
        <begin position="219"/>
        <end position="278"/>
    </location>
</feature>
<evidence type="ECO:0000313" key="4">
    <source>
        <dbReference type="EMBL" id="KAL2075883.1"/>
    </source>
</evidence>
<organism evidence="4 5">
    <name type="scientific">Oculimacula yallundae</name>
    <dbReference type="NCBI Taxonomy" id="86028"/>
    <lineage>
        <taxon>Eukaryota</taxon>
        <taxon>Fungi</taxon>
        <taxon>Dikarya</taxon>
        <taxon>Ascomycota</taxon>
        <taxon>Pezizomycotina</taxon>
        <taxon>Leotiomycetes</taxon>
        <taxon>Helotiales</taxon>
        <taxon>Ploettnerulaceae</taxon>
        <taxon>Oculimacula</taxon>
    </lineage>
</organism>
<feature type="region of interest" description="Disordered" evidence="2">
    <location>
        <begin position="374"/>
        <end position="397"/>
    </location>
</feature>
<evidence type="ECO:0000313" key="5">
    <source>
        <dbReference type="Proteomes" id="UP001595075"/>
    </source>
</evidence>
<keyword evidence="1" id="KW-0863">Zinc-finger</keyword>
<name>A0ABR4D167_9HELO</name>